<dbReference type="Proteomes" id="UP000286716">
    <property type="component" value="Unassembled WGS sequence"/>
</dbReference>
<dbReference type="OrthoDB" id="3579625at2"/>
<dbReference type="EMBL" id="QHHU01000013">
    <property type="protein sequence ID" value="RSM46379.1"/>
    <property type="molecule type" value="Genomic_DNA"/>
</dbReference>
<dbReference type="AlphaFoldDB" id="A0A428WTJ3"/>
<name>A0A428WTJ3_AMYBA</name>
<comment type="caution">
    <text evidence="1">The sequence shown here is derived from an EMBL/GenBank/DDBJ whole genome shotgun (WGS) entry which is preliminary data.</text>
</comment>
<sequence length="78" mass="8307">MDRNPAALKNSAALENPAALKNSAALEDHCPRCGWPLAELPASAAQPVSHRLDYVRCVCGSWLARLDGEVVGATRPAR</sequence>
<accession>A0A428WTJ3</accession>
<dbReference type="RefSeq" id="WP_020638122.1">
    <property type="nucleotide sequence ID" value="NZ_QHHU01000013.1"/>
</dbReference>
<proteinExistence type="predicted"/>
<reference evidence="1 2" key="1">
    <citation type="submission" date="2018-05" db="EMBL/GenBank/DDBJ databases">
        <title>Evolution of GPA BGCs.</title>
        <authorList>
            <person name="Waglechner N."/>
            <person name="Wright G.D."/>
        </authorList>
    </citation>
    <scope>NUCLEOTIDE SEQUENCE [LARGE SCALE GENOMIC DNA]</scope>
    <source>
        <strain evidence="1 2">DSM 5908</strain>
    </source>
</reference>
<gene>
    <name evidence="1" type="ORF">DMA12_11335</name>
</gene>
<keyword evidence="2" id="KW-1185">Reference proteome</keyword>
<protein>
    <submittedName>
        <fullName evidence="1">Uncharacterized protein</fullName>
    </submittedName>
</protein>
<organism evidence="1 2">
    <name type="scientific">Amycolatopsis balhimycina DSM 5908</name>
    <dbReference type="NCBI Taxonomy" id="1081091"/>
    <lineage>
        <taxon>Bacteria</taxon>
        <taxon>Bacillati</taxon>
        <taxon>Actinomycetota</taxon>
        <taxon>Actinomycetes</taxon>
        <taxon>Pseudonocardiales</taxon>
        <taxon>Pseudonocardiaceae</taxon>
        <taxon>Amycolatopsis</taxon>
    </lineage>
</organism>
<evidence type="ECO:0000313" key="1">
    <source>
        <dbReference type="EMBL" id="RSM46379.1"/>
    </source>
</evidence>
<evidence type="ECO:0000313" key="2">
    <source>
        <dbReference type="Proteomes" id="UP000286716"/>
    </source>
</evidence>